<keyword evidence="9" id="KW-1185">Reference proteome</keyword>
<dbReference type="GO" id="GO:0050660">
    <property type="term" value="F:flavin adenine dinucleotide binding"/>
    <property type="evidence" value="ECO:0007669"/>
    <property type="project" value="InterPro"/>
</dbReference>
<dbReference type="InterPro" id="IPR036188">
    <property type="entry name" value="FAD/NAD-bd_sf"/>
</dbReference>
<dbReference type="Pfam" id="PF13450">
    <property type="entry name" value="NAD_binding_8"/>
    <property type="match status" value="1"/>
</dbReference>
<dbReference type="PANTHER" id="PTHR46056">
    <property type="entry name" value="LONG-CHAIN-ALCOHOL OXIDASE"/>
    <property type="match status" value="1"/>
</dbReference>
<comment type="similarity">
    <text evidence="1">Belongs to the GMC oxidoreductase family.</text>
</comment>
<dbReference type="GeneID" id="90921797"/>
<evidence type="ECO:0000256" key="2">
    <source>
        <dbReference type="ARBA" id="ARBA00022630"/>
    </source>
</evidence>
<protein>
    <submittedName>
        <fullName evidence="8">GMC family oxidoreductase</fullName>
    </submittedName>
    <submittedName>
        <fullName evidence="7">Gluconate 2-dehydrogenase flavoprotein</fullName>
        <ecNumber evidence="7">1.1.99.3</ecNumber>
    </submittedName>
</protein>
<evidence type="ECO:0000259" key="5">
    <source>
        <dbReference type="Pfam" id="PF00732"/>
    </source>
</evidence>
<dbReference type="Proteomes" id="UP000194225">
    <property type="component" value="Unassembled WGS sequence"/>
</dbReference>
<evidence type="ECO:0000256" key="4">
    <source>
        <dbReference type="ARBA" id="ARBA00023002"/>
    </source>
</evidence>
<name>A0AAE6TM24_STRPT</name>
<evidence type="ECO:0000313" key="8">
    <source>
        <dbReference type="EMBL" id="QEV50343.1"/>
    </source>
</evidence>
<feature type="domain" description="Glucose-methanol-choline oxidoreductase C-terminal" evidence="6">
    <location>
        <begin position="430"/>
        <end position="557"/>
    </location>
</feature>
<dbReference type="AlphaFoldDB" id="A0AAE6TM24"/>
<dbReference type="RefSeq" id="WP_085924148.1">
    <property type="nucleotide sequence ID" value="NZ_BAABSS010000004.1"/>
</dbReference>
<dbReference type="SUPFAM" id="SSF54373">
    <property type="entry name" value="FAD-linked reductases, C-terminal domain"/>
    <property type="match status" value="1"/>
</dbReference>
<proteinExistence type="inferred from homology"/>
<dbReference type="PANTHER" id="PTHR46056:SF12">
    <property type="entry name" value="LONG-CHAIN-ALCOHOL OXIDASE"/>
    <property type="match status" value="1"/>
</dbReference>
<dbReference type="InterPro" id="IPR007867">
    <property type="entry name" value="GMC_OxRtase_C"/>
</dbReference>
<dbReference type="InterPro" id="IPR000172">
    <property type="entry name" value="GMC_OxRdtase_N"/>
</dbReference>
<evidence type="ECO:0000259" key="6">
    <source>
        <dbReference type="Pfam" id="PF05199"/>
    </source>
</evidence>
<keyword evidence="4 7" id="KW-0560">Oxidoreductase</keyword>
<dbReference type="KEGG" id="spla:CP981_00345"/>
<dbReference type="GO" id="GO:0033717">
    <property type="term" value="F:gluconate 2-dehydrogenase (acceptor) activity"/>
    <property type="evidence" value="ECO:0007669"/>
    <property type="project" value="UniProtKB-EC"/>
</dbReference>
<dbReference type="Pfam" id="PF05199">
    <property type="entry name" value="GMC_oxred_C"/>
    <property type="match status" value="1"/>
</dbReference>
<evidence type="ECO:0000256" key="3">
    <source>
        <dbReference type="ARBA" id="ARBA00022827"/>
    </source>
</evidence>
<dbReference type="SUPFAM" id="SSF51905">
    <property type="entry name" value="FAD/NAD(P)-binding domain"/>
    <property type="match status" value="1"/>
</dbReference>
<dbReference type="EC" id="1.1.99.3" evidence="7"/>
<evidence type="ECO:0000313" key="7">
    <source>
        <dbReference type="EMBL" id="OSY46302.1"/>
    </source>
</evidence>
<accession>A0AAE6TM24</accession>
<keyword evidence="3" id="KW-0274">FAD</keyword>
<reference evidence="7 9" key="1">
    <citation type="submission" date="2016-09" db="EMBL/GenBank/DDBJ databases">
        <title>Streptomyces platensis DSM40041, a candidate organism with high potential of specific P450 cytochromes.</title>
        <authorList>
            <person name="Grumaz C."/>
            <person name="Vainshtein Y."/>
            <person name="Kirstahler P."/>
            <person name="Sohn K."/>
        </authorList>
    </citation>
    <scope>NUCLEOTIDE SEQUENCE [LARGE SCALE GENOMIC DNA]</scope>
    <source>
        <strain evidence="7 9">DSM 40041</strain>
    </source>
</reference>
<organism evidence="8 10">
    <name type="scientific">Streptomyces platensis</name>
    <dbReference type="NCBI Taxonomy" id="58346"/>
    <lineage>
        <taxon>Bacteria</taxon>
        <taxon>Bacillati</taxon>
        <taxon>Actinomycetota</taxon>
        <taxon>Actinomycetes</taxon>
        <taxon>Kitasatosporales</taxon>
        <taxon>Streptomycetaceae</taxon>
        <taxon>Streptomyces</taxon>
    </lineage>
</organism>
<evidence type="ECO:0000313" key="10">
    <source>
        <dbReference type="Proteomes" id="UP000325458"/>
    </source>
</evidence>
<evidence type="ECO:0000313" key="9">
    <source>
        <dbReference type="Proteomes" id="UP000194225"/>
    </source>
</evidence>
<sequence>MSERAVVVGSGPGGSVAAMVLAEAGWDVLVLERGPNHFADLSAAVPDHHFSPDEILGPLRRFEFPDALAEPRSYCDRALPGADHIGFVNALPAAVGGGTVHWDAKTPRYWDIDFAKRSLLGPVEGADIADWPFGYAELAPYYDEVEALLGVQGDAARLPADLTLRHAPRTTGFPMPPGPAQSSSLRIAEAAGHLGLRPYPMPMAANSRPYDGRPVCTDCGACCGYGCVTLARGSALAPLRRAVRAGAEVRPLSTAVRVTHRGRRARTVEYLDCTGPEPVRRSAPADLVVLAGSAVETCRLALLSQLPDPHGLIGRHLMFHWYSVGYGLFLHERVHSPRNRNITHALDDFADPDHPGARDAARDAGLAHLRGGVVELGSAPPGRIEEAMLYRRLLPRLTGAGFGRDFKRLLRESPLRERLLGVQMHGEDLPQRSNTVALDPQLRDWLGVPAPRISYAPHRHELAAQSFYLPRMAELLRAAGADEVAALPETRSLAFPDGPGAVPGNFHTLGGMRMGTDARTSVTDGTGRLHRMDNVLVADGSLFPTAGAHNPTLTIMATVLRNTRSV</sequence>
<evidence type="ECO:0000256" key="1">
    <source>
        <dbReference type="ARBA" id="ARBA00010790"/>
    </source>
</evidence>
<dbReference type="Gene3D" id="3.50.50.60">
    <property type="entry name" value="FAD/NAD(P)-binding domain"/>
    <property type="match status" value="2"/>
</dbReference>
<dbReference type="Proteomes" id="UP000325458">
    <property type="component" value="Chromosome"/>
</dbReference>
<dbReference type="EMBL" id="CP023691">
    <property type="protein sequence ID" value="QEV50343.1"/>
    <property type="molecule type" value="Genomic_DNA"/>
</dbReference>
<feature type="domain" description="Glucose-methanol-choline oxidoreductase N-terminal" evidence="5">
    <location>
        <begin position="215"/>
        <end position="320"/>
    </location>
</feature>
<reference evidence="8 10" key="2">
    <citation type="submission" date="2017-09" db="EMBL/GenBank/DDBJ databases">
        <authorList>
            <person name="Lee N."/>
            <person name="Cho B.-K."/>
        </authorList>
    </citation>
    <scope>NUCLEOTIDE SEQUENCE [LARGE SCALE GENOMIC DNA]</scope>
    <source>
        <strain evidence="8 10">ATCC 23948</strain>
    </source>
</reference>
<dbReference type="EMBL" id="MIGA01000011">
    <property type="protein sequence ID" value="OSY46302.1"/>
    <property type="molecule type" value="Genomic_DNA"/>
</dbReference>
<gene>
    <name evidence="7" type="ORF">BG653_02270</name>
    <name evidence="8" type="ORF">CP981_00345</name>
</gene>
<dbReference type="Pfam" id="PF00732">
    <property type="entry name" value="GMC_oxred_N"/>
    <property type="match status" value="1"/>
</dbReference>
<keyword evidence="2" id="KW-0285">Flavoprotein</keyword>